<accession>A0ABT4VRI0</accession>
<name>A0ABT4VRI0_9HYPH</name>
<feature type="signal peptide" evidence="1">
    <location>
        <begin position="1"/>
        <end position="24"/>
    </location>
</feature>
<comment type="caution">
    <text evidence="2">The sequence shown here is derived from an EMBL/GenBank/DDBJ whole genome shotgun (WGS) entry which is preliminary data.</text>
</comment>
<feature type="chain" id="PRO_5047255511" description="YHS domain-containing protein" evidence="1">
    <location>
        <begin position="25"/>
        <end position="159"/>
    </location>
</feature>
<evidence type="ECO:0008006" key="4">
    <source>
        <dbReference type="Google" id="ProtNLM"/>
    </source>
</evidence>
<proteinExistence type="predicted"/>
<dbReference type="EMBL" id="JAPJZH010000012">
    <property type="protein sequence ID" value="MDA4847325.1"/>
    <property type="molecule type" value="Genomic_DNA"/>
</dbReference>
<organism evidence="2 3">
    <name type="scientific">Hoeflea poritis</name>
    <dbReference type="NCBI Taxonomy" id="2993659"/>
    <lineage>
        <taxon>Bacteria</taxon>
        <taxon>Pseudomonadati</taxon>
        <taxon>Pseudomonadota</taxon>
        <taxon>Alphaproteobacteria</taxon>
        <taxon>Hyphomicrobiales</taxon>
        <taxon>Rhizobiaceae</taxon>
        <taxon>Hoeflea</taxon>
    </lineage>
</organism>
<protein>
    <recommendedName>
        <fullName evidence="4">YHS domain-containing protein</fullName>
    </recommendedName>
</protein>
<sequence>MFKVLKTTLAGVALSAALLTSALAAGVDVNATTTGLALRGYDPVAYFTAGAPTPGDFQITAEHNGATYRFANEENKALFVANPDAYAPAYGGYCAFGTAMGFKFDGDPHLWRIVDNKLYLNLAPGIQERWEADRANLITAADEQWVSISEKTPEELQAE</sequence>
<dbReference type="RefSeq" id="WP_271091141.1">
    <property type="nucleotide sequence ID" value="NZ_JAPJZH010000012.1"/>
</dbReference>
<keyword evidence="1" id="KW-0732">Signal</keyword>
<evidence type="ECO:0000313" key="3">
    <source>
        <dbReference type="Proteomes" id="UP001148313"/>
    </source>
</evidence>
<keyword evidence="3" id="KW-1185">Reference proteome</keyword>
<gene>
    <name evidence="2" type="ORF">OOZ53_18335</name>
</gene>
<dbReference type="NCBIfam" id="NF041384">
    <property type="entry name" value="YHS_seleno_dom"/>
    <property type="match status" value="1"/>
</dbReference>
<evidence type="ECO:0000313" key="2">
    <source>
        <dbReference type="EMBL" id="MDA4847325.1"/>
    </source>
</evidence>
<reference evidence="2" key="1">
    <citation type="submission" date="2022-11" db="EMBL/GenBank/DDBJ databases">
        <title>Hoeflea poritis sp. nov., isolated from scleractinian coral Porites lutea.</title>
        <authorList>
            <person name="Zhang G."/>
            <person name="Wei Q."/>
            <person name="Cai L."/>
        </authorList>
    </citation>
    <scope>NUCLEOTIDE SEQUENCE</scope>
    <source>
        <strain evidence="2">E7-10</strain>
    </source>
</reference>
<evidence type="ECO:0000256" key="1">
    <source>
        <dbReference type="SAM" id="SignalP"/>
    </source>
</evidence>
<dbReference type="Proteomes" id="UP001148313">
    <property type="component" value="Unassembled WGS sequence"/>
</dbReference>